<dbReference type="GO" id="GO:0003700">
    <property type="term" value="F:DNA-binding transcription factor activity"/>
    <property type="evidence" value="ECO:0007669"/>
    <property type="project" value="TreeGrafter"/>
</dbReference>
<dbReference type="Gene3D" id="1.10.10.60">
    <property type="entry name" value="Homeodomain-like"/>
    <property type="match status" value="1"/>
</dbReference>
<dbReference type="GO" id="GO:0000976">
    <property type="term" value="F:transcription cis-regulatory region binding"/>
    <property type="evidence" value="ECO:0007669"/>
    <property type="project" value="TreeGrafter"/>
</dbReference>
<dbReference type="OrthoDB" id="956698at2"/>
<dbReference type="SUPFAM" id="SSF46689">
    <property type="entry name" value="Homeodomain-like"/>
    <property type="match status" value="1"/>
</dbReference>
<dbReference type="PROSITE" id="PS50977">
    <property type="entry name" value="HTH_TETR_2"/>
    <property type="match status" value="1"/>
</dbReference>
<evidence type="ECO:0000313" key="8">
    <source>
        <dbReference type="Proteomes" id="UP000253094"/>
    </source>
</evidence>
<dbReference type="PRINTS" id="PR00455">
    <property type="entry name" value="HTHTETR"/>
</dbReference>
<evidence type="ECO:0000256" key="2">
    <source>
        <dbReference type="ARBA" id="ARBA00023125"/>
    </source>
</evidence>
<evidence type="ECO:0000256" key="4">
    <source>
        <dbReference type="PROSITE-ProRule" id="PRU00335"/>
    </source>
</evidence>
<sequence>MSSPPHTGQPFGLRERKKARTRRTIQEHAMRLFAEQGYDATTIEQIAEAAEVSPSTFFRYFPTKEDVVIQDDYDPMIAEAYLRQPASLSPLEAVRRAMSEVFAEIFAEDEQTILRRIQLIWSIPALRSRQVEGRMAGMAMLTAVTAERTGRSADDLEVRVFAGAVVGAWIVAVERWIELEGATPLAALMDEVLVFLGRGMPLQP</sequence>
<keyword evidence="1" id="KW-0805">Transcription regulation</keyword>
<dbReference type="InterPro" id="IPR050109">
    <property type="entry name" value="HTH-type_TetR-like_transc_reg"/>
</dbReference>
<comment type="caution">
    <text evidence="7">The sequence shown here is derived from an EMBL/GenBank/DDBJ whole genome shotgun (WGS) entry which is preliminary data.</text>
</comment>
<evidence type="ECO:0000256" key="3">
    <source>
        <dbReference type="ARBA" id="ARBA00023163"/>
    </source>
</evidence>
<dbReference type="PANTHER" id="PTHR30055">
    <property type="entry name" value="HTH-TYPE TRANSCRIPTIONAL REGULATOR RUTR"/>
    <property type="match status" value="1"/>
</dbReference>
<accession>A0A367FLQ6</accession>
<protein>
    <submittedName>
        <fullName evidence="7">TetR family transcriptional regulator</fullName>
    </submittedName>
</protein>
<dbReference type="InterPro" id="IPR001647">
    <property type="entry name" value="HTH_TetR"/>
</dbReference>
<dbReference type="InterPro" id="IPR041347">
    <property type="entry name" value="MftR_C"/>
</dbReference>
<dbReference type="InterPro" id="IPR009057">
    <property type="entry name" value="Homeodomain-like_sf"/>
</dbReference>
<organism evidence="7 8">
    <name type="scientific">Sphaerisporangium album</name>
    <dbReference type="NCBI Taxonomy" id="509200"/>
    <lineage>
        <taxon>Bacteria</taxon>
        <taxon>Bacillati</taxon>
        <taxon>Actinomycetota</taxon>
        <taxon>Actinomycetes</taxon>
        <taxon>Streptosporangiales</taxon>
        <taxon>Streptosporangiaceae</taxon>
        <taxon>Sphaerisporangium</taxon>
    </lineage>
</organism>
<keyword evidence="3" id="KW-0804">Transcription</keyword>
<dbReference type="RefSeq" id="WP_114028706.1">
    <property type="nucleotide sequence ID" value="NZ_QOIL01000005.1"/>
</dbReference>
<evidence type="ECO:0000256" key="5">
    <source>
        <dbReference type="SAM" id="MobiDB-lite"/>
    </source>
</evidence>
<feature type="region of interest" description="Disordered" evidence="5">
    <location>
        <begin position="1"/>
        <end position="21"/>
    </location>
</feature>
<name>A0A367FLQ6_9ACTN</name>
<feature type="DNA-binding region" description="H-T-H motif" evidence="4">
    <location>
        <begin position="42"/>
        <end position="61"/>
    </location>
</feature>
<evidence type="ECO:0000313" key="7">
    <source>
        <dbReference type="EMBL" id="RCG31328.1"/>
    </source>
</evidence>
<dbReference type="Pfam" id="PF00440">
    <property type="entry name" value="TetR_N"/>
    <property type="match status" value="1"/>
</dbReference>
<dbReference type="Proteomes" id="UP000253094">
    <property type="component" value="Unassembled WGS sequence"/>
</dbReference>
<dbReference type="EMBL" id="QOIL01000005">
    <property type="protein sequence ID" value="RCG31328.1"/>
    <property type="molecule type" value="Genomic_DNA"/>
</dbReference>
<proteinExistence type="predicted"/>
<gene>
    <name evidence="7" type="ORF">DQ384_11480</name>
</gene>
<keyword evidence="2 4" id="KW-0238">DNA-binding</keyword>
<dbReference type="Gene3D" id="1.10.357.10">
    <property type="entry name" value="Tetracycline Repressor, domain 2"/>
    <property type="match status" value="1"/>
</dbReference>
<keyword evidence="8" id="KW-1185">Reference proteome</keyword>
<dbReference type="Pfam" id="PF17754">
    <property type="entry name" value="TetR_C_14"/>
    <property type="match status" value="1"/>
</dbReference>
<dbReference type="PANTHER" id="PTHR30055:SF238">
    <property type="entry name" value="MYCOFACTOCIN BIOSYNTHESIS TRANSCRIPTIONAL REGULATOR MFTR-RELATED"/>
    <property type="match status" value="1"/>
</dbReference>
<evidence type="ECO:0000259" key="6">
    <source>
        <dbReference type="PROSITE" id="PS50977"/>
    </source>
</evidence>
<feature type="domain" description="HTH tetR-type" evidence="6">
    <location>
        <begin position="19"/>
        <end position="79"/>
    </location>
</feature>
<evidence type="ECO:0000256" key="1">
    <source>
        <dbReference type="ARBA" id="ARBA00023015"/>
    </source>
</evidence>
<reference evidence="7 8" key="1">
    <citation type="submission" date="2018-06" db="EMBL/GenBank/DDBJ databases">
        <title>Sphaerisporangium craniellae sp. nov., isolated from a marine sponge in the South China Sea.</title>
        <authorList>
            <person name="Li L."/>
        </authorList>
    </citation>
    <scope>NUCLEOTIDE SEQUENCE [LARGE SCALE GENOMIC DNA]</scope>
    <source>
        <strain evidence="7 8">CCTCC AA 208026</strain>
    </source>
</reference>
<dbReference type="AlphaFoldDB" id="A0A367FLQ6"/>